<keyword evidence="7 10" id="KW-0472">Membrane</keyword>
<dbReference type="GO" id="GO:0034204">
    <property type="term" value="P:lipid translocation"/>
    <property type="evidence" value="ECO:0007669"/>
    <property type="project" value="TreeGrafter"/>
</dbReference>
<evidence type="ECO:0000256" key="7">
    <source>
        <dbReference type="ARBA" id="ARBA00023136"/>
    </source>
</evidence>
<keyword evidence="5" id="KW-0573">Peptidoglycan synthesis</keyword>
<evidence type="ECO:0000256" key="3">
    <source>
        <dbReference type="ARBA" id="ARBA00022692"/>
    </source>
</evidence>
<evidence type="ECO:0000313" key="11">
    <source>
        <dbReference type="EMBL" id="HAN26511.1"/>
    </source>
</evidence>
<dbReference type="PRINTS" id="PR01806">
    <property type="entry name" value="VIRFACTRMVIN"/>
</dbReference>
<evidence type="ECO:0000256" key="10">
    <source>
        <dbReference type="SAM" id="Phobius"/>
    </source>
</evidence>
<evidence type="ECO:0000256" key="1">
    <source>
        <dbReference type="ARBA" id="ARBA00004651"/>
    </source>
</evidence>
<organism evidence="11 12">
    <name type="scientific">Haliea salexigens</name>
    <dbReference type="NCBI Taxonomy" id="287487"/>
    <lineage>
        <taxon>Bacteria</taxon>
        <taxon>Pseudomonadati</taxon>
        <taxon>Pseudomonadota</taxon>
        <taxon>Gammaproteobacteria</taxon>
        <taxon>Cellvibrionales</taxon>
        <taxon>Halieaceae</taxon>
        <taxon>Haliea</taxon>
    </lineage>
</organism>
<dbReference type="Pfam" id="PF03023">
    <property type="entry name" value="MurJ"/>
    <property type="match status" value="1"/>
</dbReference>
<feature type="transmembrane region" description="Helical" evidence="10">
    <location>
        <begin position="146"/>
        <end position="167"/>
    </location>
</feature>
<evidence type="ECO:0000256" key="4">
    <source>
        <dbReference type="ARBA" id="ARBA00022960"/>
    </source>
</evidence>
<evidence type="ECO:0000256" key="2">
    <source>
        <dbReference type="ARBA" id="ARBA00022475"/>
    </source>
</evidence>
<feature type="transmembrane region" description="Helical" evidence="10">
    <location>
        <begin position="78"/>
        <end position="101"/>
    </location>
</feature>
<dbReference type="GO" id="GO:0015648">
    <property type="term" value="F:lipid-linked peptidoglycan transporter activity"/>
    <property type="evidence" value="ECO:0007669"/>
    <property type="project" value="TreeGrafter"/>
</dbReference>
<dbReference type="InterPro" id="IPR051050">
    <property type="entry name" value="Lipid_II_flippase_MurJ/MviN"/>
</dbReference>
<dbReference type="EMBL" id="DMND01000039">
    <property type="protein sequence ID" value="HAN26511.1"/>
    <property type="molecule type" value="Genomic_DNA"/>
</dbReference>
<evidence type="ECO:0000256" key="9">
    <source>
        <dbReference type="ARBA" id="ARBA00061532"/>
    </source>
</evidence>
<comment type="function">
    <text evidence="8">Involved in peptidoglycan biosynthesis. Transports lipid-linked peptidoglycan precursors from the inner to the outer leaflet of the cytoplasmic membrane.</text>
</comment>
<comment type="subcellular location">
    <subcellularLocation>
        <location evidence="1">Cell membrane</location>
        <topology evidence="1">Multi-pass membrane protein</topology>
    </subcellularLocation>
</comment>
<keyword evidence="2" id="KW-1003">Cell membrane</keyword>
<accession>A0A3C1KIT4</accession>
<feature type="non-terminal residue" evidence="11">
    <location>
        <position position="177"/>
    </location>
</feature>
<evidence type="ECO:0000256" key="8">
    <source>
        <dbReference type="ARBA" id="ARBA00060041"/>
    </source>
</evidence>
<feature type="transmembrane region" description="Helical" evidence="10">
    <location>
        <begin position="121"/>
        <end position="139"/>
    </location>
</feature>
<name>A0A3C1KIT4_9GAMM</name>
<dbReference type="PANTHER" id="PTHR47019:SF1">
    <property type="entry name" value="LIPID II FLIPPASE MURJ"/>
    <property type="match status" value="1"/>
</dbReference>
<keyword evidence="3 10" id="KW-0812">Transmembrane</keyword>
<dbReference type="InterPro" id="IPR004268">
    <property type="entry name" value="MurJ"/>
</dbReference>
<dbReference type="AlphaFoldDB" id="A0A3C1KIT4"/>
<dbReference type="GO" id="GO:0005886">
    <property type="term" value="C:plasma membrane"/>
    <property type="evidence" value="ECO:0007669"/>
    <property type="project" value="UniProtKB-SubCell"/>
</dbReference>
<comment type="caution">
    <text evidence="11">The sequence shown here is derived from an EMBL/GenBank/DDBJ whole genome shotgun (WGS) entry which is preliminary data.</text>
</comment>
<sequence>MTLLSRVLGLLRDVVMAAVVGASANADAFFVAFKIPNFLRRLFAEGAFAQAFVPVLADYREDGSVAAVRALVDRVAGVLGGTLLVVTALAMLAAPLVAMVFAPGFVADPGKFDLTAQMIRITFPYLLLISMTGFCGAILNSYGRFAVPALTPVFLNLSLIGAALVAAPQLDEPVFAL</sequence>
<dbReference type="STRING" id="1121937.GCA_000423125_01818"/>
<gene>
    <name evidence="11" type="ORF">DCP75_02055</name>
</gene>
<reference evidence="11 12" key="1">
    <citation type="journal article" date="2018" name="Nat. Biotechnol.">
        <title>A standardized bacterial taxonomy based on genome phylogeny substantially revises the tree of life.</title>
        <authorList>
            <person name="Parks D.H."/>
            <person name="Chuvochina M."/>
            <person name="Waite D.W."/>
            <person name="Rinke C."/>
            <person name="Skarshewski A."/>
            <person name="Chaumeil P.A."/>
            <person name="Hugenholtz P."/>
        </authorList>
    </citation>
    <scope>NUCLEOTIDE SEQUENCE [LARGE SCALE GENOMIC DNA]</scope>
    <source>
        <strain evidence="11">UBA9158</strain>
    </source>
</reference>
<dbReference type="Proteomes" id="UP000259273">
    <property type="component" value="Unassembled WGS sequence"/>
</dbReference>
<comment type="similarity">
    <text evidence="9">Belongs to the MurJ/MviN family.</text>
</comment>
<protein>
    <submittedName>
        <fullName evidence="11">Murein biosynthesis integral membrane protein MurJ</fullName>
    </submittedName>
</protein>
<dbReference type="GO" id="GO:0008360">
    <property type="term" value="P:regulation of cell shape"/>
    <property type="evidence" value="ECO:0007669"/>
    <property type="project" value="UniProtKB-KW"/>
</dbReference>
<proteinExistence type="inferred from homology"/>
<evidence type="ECO:0000256" key="6">
    <source>
        <dbReference type="ARBA" id="ARBA00022989"/>
    </source>
</evidence>
<dbReference type="PANTHER" id="PTHR47019">
    <property type="entry name" value="LIPID II FLIPPASE MURJ"/>
    <property type="match status" value="1"/>
</dbReference>
<evidence type="ECO:0000313" key="12">
    <source>
        <dbReference type="Proteomes" id="UP000259273"/>
    </source>
</evidence>
<evidence type="ECO:0000256" key="5">
    <source>
        <dbReference type="ARBA" id="ARBA00022984"/>
    </source>
</evidence>
<keyword evidence="6 10" id="KW-1133">Transmembrane helix</keyword>
<keyword evidence="4" id="KW-0133">Cell shape</keyword>
<feature type="transmembrane region" description="Helical" evidence="10">
    <location>
        <begin position="14"/>
        <end position="33"/>
    </location>
</feature>
<dbReference type="GO" id="GO:0009252">
    <property type="term" value="P:peptidoglycan biosynthetic process"/>
    <property type="evidence" value="ECO:0007669"/>
    <property type="project" value="UniProtKB-KW"/>
</dbReference>